<keyword evidence="5" id="KW-0233">DNA recombination</keyword>
<keyword evidence="4" id="KW-0175">Coiled coil</keyword>
<feature type="region of interest" description="Disordered" evidence="6">
    <location>
        <begin position="362"/>
        <end position="408"/>
    </location>
</feature>
<dbReference type="RefSeq" id="WP_260402489.1">
    <property type="nucleotide sequence ID" value="NZ_JACIIX010000011.1"/>
</dbReference>
<reference evidence="7 8" key="1">
    <citation type="submission" date="2020-08" db="EMBL/GenBank/DDBJ databases">
        <title>Genomic Encyclopedia of Type Strains, Phase IV (KMG-IV): sequencing the most valuable type-strain genomes for metagenomic binning, comparative biology and taxonomic classification.</title>
        <authorList>
            <person name="Goeker M."/>
        </authorList>
    </citation>
    <scope>NUCLEOTIDE SEQUENCE [LARGE SCALE GENOMIC DNA]</scope>
    <source>
        <strain evidence="7 8">DSM 11590</strain>
    </source>
</reference>
<evidence type="ECO:0000256" key="2">
    <source>
        <dbReference type="ARBA" id="ARBA00009840"/>
    </source>
</evidence>
<evidence type="ECO:0000256" key="5">
    <source>
        <dbReference type="ARBA" id="ARBA00023172"/>
    </source>
</evidence>
<name>A0A7W9ZJM0_NOVIT</name>
<keyword evidence="8" id="KW-1185">Reference proteome</keyword>
<evidence type="ECO:0000313" key="8">
    <source>
        <dbReference type="Proteomes" id="UP000544872"/>
    </source>
</evidence>
<dbReference type="GO" id="GO:0006310">
    <property type="term" value="P:DNA recombination"/>
    <property type="evidence" value="ECO:0007669"/>
    <property type="project" value="UniProtKB-KW"/>
</dbReference>
<dbReference type="Proteomes" id="UP000544872">
    <property type="component" value="Unassembled WGS sequence"/>
</dbReference>
<organism evidence="7 8">
    <name type="scientific">Novispirillum itersonii</name>
    <name type="common">Aquaspirillum itersonii</name>
    <dbReference type="NCBI Taxonomy" id="189"/>
    <lineage>
        <taxon>Bacteria</taxon>
        <taxon>Pseudomonadati</taxon>
        <taxon>Pseudomonadota</taxon>
        <taxon>Alphaproteobacteria</taxon>
        <taxon>Rhodospirillales</taxon>
        <taxon>Novispirillaceae</taxon>
        <taxon>Novispirillum</taxon>
    </lineage>
</organism>
<proteinExistence type="inferred from homology"/>
<sequence>MDGMIWGLMTVVVLSCAGAAAAVVIALRTRRDSPGTGADFDQTARALYAAQAELAGRMAQMAQAQAAANAQLAERMHHQERTVSRVLEERLAEMSRRVGEGLHVTTERTFAHMNALGERLAVIDAAQRTIQDLSSQIIGLQDILSNKQARGAFGEVQLNDLITSTLPPSAYRFQAVLSNGRRADCLLTLPNPPGSIVVDAKFPLESYYALRSANDDASHLQAARAFANDVLKHVRDIADRYILAGETAESALMFLPSEAVYAELHASFPEVVEKSYRARVWIVSPTTLMATLNTVRAVLKDARMREQAGVIQAEVGKLLEDVGRLDSRIGKLATHFAQAQDDIRQVQISTDKITKRAEQIEDIQIGDDRDTARTGQAAGVTAPVPPPPAAVAPAHPDRWSGSGLPPRS</sequence>
<dbReference type="AlphaFoldDB" id="A0A7W9ZJM0"/>
<accession>A0A7W9ZJM0</accession>
<comment type="similarity">
    <text evidence="2">Belongs to the RmuC family.</text>
</comment>
<dbReference type="EMBL" id="JACIIX010000011">
    <property type="protein sequence ID" value="MBB6211439.1"/>
    <property type="molecule type" value="Genomic_DNA"/>
</dbReference>
<evidence type="ECO:0000256" key="3">
    <source>
        <dbReference type="ARBA" id="ARBA00021840"/>
    </source>
</evidence>
<evidence type="ECO:0000256" key="6">
    <source>
        <dbReference type="SAM" id="MobiDB-lite"/>
    </source>
</evidence>
<comment type="caution">
    <text evidence="7">The sequence shown here is derived from an EMBL/GenBank/DDBJ whole genome shotgun (WGS) entry which is preliminary data.</text>
</comment>
<dbReference type="PANTHER" id="PTHR30563:SF0">
    <property type="entry name" value="DNA RECOMBINATION PROTEIN RMUC"/>
    <property type="match status" value="1"/>
</dbReference>
<evidence type="ECO:0000256" key="4">
    <source>
        <dbReference type="ARBA" id="ARBA00023054"/>
    </source>
</evidence>
<protein>
    <recommendedName>
        <fullName evidence="3">DNA recombination protein RmuC homolog</fullName>
    </recommendedName>
</protein>
<dbReference type="Pfam" id="PF02646">
    <property type="entry name" value="RmuC"/>
    <property type="match status" value="1"/>
</dbReference>
<comment type="function">
    <text evidence="1">Involved in DNA recombination.</text>
</comment>
<gene>
    <name evidence="7" type="ORF">FHS48_002878</name>
</gene>
<evidence type="ECO:0000256" key="1">
    <source>
        <dbReference type="ARBA" id="ARBA00003416"/>
    </source>
</evidence>
<evidence type="ECO:0000313" key="7">
    <source>
        <dbReference type="EMBL" id="MBB6211439.1"/>
    </source>
</evidence>
<dbReference type="InterPro" id="IPR003798">
    <property type="entry name" value="DNA_recombination_RmuC"/>
</dbReference>
<dbReference type="PANTHER" id="PTHR30563">
    <property type="entry name" value="DNA RECOMBINATION PROTEIN RMUC"/>
    <property type="match status" value="1"/>
</dbReference>